<keyword evidence="2" id="KW-1185">Reference proteome</keyword>
<name>A0A0M9A427_9HYME</name>
<proteinExistence type="predicted"/>
<dbReference type="Proteomes" id="UP000053105">
    <property type="component" value="Unassembled WGS sequence"/>
</dbReference>
<organism evidence="1 2">
    <name type="scientific">Melipona quadrifasciata</name>
    <dbReference type="NCBI Taxonomy" id="166423"/>
    <lineage>
        <taxon>Eukaryota</taxon>
        <taxon>Metazoa</taxon>
        <taxon>Ecdysozoa</taxon>
        <taxon>Arthropoda</taxon>
        <taxon>Hexapoda</taxon>
        <taxon>Insecta</taxon>
        <taxon>Pterygota</taxon>
        <taxon>Neoptera</taxon>
        <taxon>Endopterygota</taxon>
        <taxon>Hymenoptera</taxon>
        <taxon>Apocrita</taxon>
        <taxon>Aculeata</taxon>
        <taxon>Apoidea</taxon>
        <taxon>Anthophila</taxon>
        <taxon>Apidae</taxon>
        <taxon>Melipona</taxon>
    </lineage>
</organism>
<gene>
    <name evidence="1" type="ORF">WN51_11124</name>
</gene>
<reference evidence="1 2" key="1">
    <citation type="submission" date="2015-07" db="EMBL/GenBank/DDBJ databases">
        <title>The genome of Melipona quadrifasciata.</title>
        <authorList>
            <person name="Pan H."/>
            <person name="Kapheim K."/>
        </authorList>
    </citation>
    <scope>NUCLEOTIDE SEQUENCE [LARGE SCALE GENOMIC DNA]</scope>
    <source>
        <strain evidence="1">0111107301</strain>
        <tissue evidence="1">Whole body</tissue>
    </source>
</reference>
<evidence type="ECO:0000313" key="2">
    <source>
        <dbReference type="Proteomes" id="UP000053105"/>
    </source>
</evidence>
<sequence length="204" mass="21989">MSTAALRCLRFRVWVSSASSVSSRINSDVTSKDDCLDLPLSPRPSLTSLERSLSLLAACSPQPAFERSREKGHAMLLSGERGSQVITGRNSVRVVLRMRVNRSMVASRVKRMPAGCAASLSCLIGDQLCAVDSAFATLSLLRSSASRLDGATIQRDNARVQRLLLSALSGPRVDRLSARIVALELVPGQAPAATTVRPRVPHRR</sequence>
<accession>A0A0M9A427</accession>
<protein>
    <submittedName>
        <fullName evidence="1">Uncharacterized protein</fullName>
    </submittedName>
</protein>
<dbReference type="AlphaFoldDB" id="A0A0M9A427"/>
<evidence type="ECO:0000313" key="1">
    <source>
        <dbReference type="EMBL" id="KOX76797.1"/>
    </source>
</evidence>
<dbReference type="EMBL" id="KQ435740">
    <property type="protein sequence ID" value="KOX76797.1"/>
    <property type="molecule type" value="Genomic_DNA"/>
</dbReference>